<reference evidence="2 3" key="1">
    <citation type="submission" date="2023-04" db="EMBL/GenBank/DDBJ databases">
        <title>Complete genome sequence of Alisedimentitalea scapharcae.</title>
        <authorList>
            <person name="Rong J.-C."/>
            <person name="Yi M.-L."/>
            <person name="Zhao Q."/>
        </authorList>
    </citation>
    <scope>NUCLEOTIDE SEQUENCE [LARGE SCALE GENOMIC DNA]</scope>
    <source>
        <strain evidence="2 3">KCTC 42119</strain>
        <plasmid evidence="2 3">unnamed4</plasmid>
    </source>
</reference>
<dbReference type="Gene3D" id="3.90.1150.10">
    <property type="entry name" value="Aspartate Aminotransferase, domain 1"/>
    <property type="match status" value="1"/>
</dbReference>
<organism evidence="2 3">
    <name type="scientific">Aliisedimentitalea scapharcae</name>
    <dbReference type="NCBI Taxonomy" id="1524259"/>
    <lineage>
        <taxon>Bacteria</taxon>
        <taxon>Pseudomonadati</taxon>
        <taxon>Pseudomonadota</taxon>
        <taxon>Alphaproteobacteria</taxon>
        <taxon>Rhodobacterales</taxon>
        <taxon>Roseobacteraceae</taxon>
        <taxon>Aliisedimentitalea</taxon>
    </lineage>
</organism>
<accession>A0ABZ2XYP0</accession>
<gene>
    <name evidence="2" type="ORF">QEZ52_20755</name>
</gene>
<evidence type="ECO:0000313" key="2">
    <source>
        <dbReference type="EMBL" id="WZK91219.1"/>
    </source>
</evidence>
<dbReference type="PANTHER" id="PTHR45688">
    <property type="match status" value="1"/>
</dbReference>
<dbReference type="PANTHER" id="PTHR45688:SF13">
    <property type="entry name" value="ALANINE--GLYOXYLATE AMINOTRANSFERASE 2-LIKE"/>
    <property type="match status" value="1"/>
</dbReference>
<sequence length="114" mass="12252">MVVSMQVFVLPWPSVGCSNPVSCAAGRAVLDVIENENLIENAAEVGTYAKKRLKKLAKKHNFIGDVRGAGLFFGAEIIKPTGKLAADKKLAKRATNLMRENGVGMGLLGRKENL</sequence>
<dbReference type="GO" id="GO:0008483">
    <property type="term" value="F:transaminase activity"/>
    <property type="evidence" value="ECO:0007669"/>
    <property type="project" value="UniProtKB-KW"/>
</dbReference>
<protein>
    <submittedName>
        <fullName evidence="2">Aminotransferase class III-fold pyridoxal phosphate-dependent enzyme</fullName>
    </submittedName>
</protein>
<dbReference type="InterPro" id="IPR015422">
    <property type="entry name" value="PyrdxlP-dep_Trfase_small"/>
</dbReference>
<dbReference type="RefSeq" id="WP_343211924.1">
    <property type="nucleotide sequence ID" value="NZ_CP123585.1"/>
</dbReference>
<keyword evidence="2" id="KW-0032">Aminotransferase</keyword>
<dbReference type="Pfam" id="PF00202">
    <property type="entry name" value="Aminotran_3"/>
    <property type="match status" value="1"/>
</dbReference>
<geneLocation type="plasmid" evidence="2 3">
    <name>unnamed4</name>
</geneLocation>
<keyword evidence="3" id="KW-1185">Reference proteome</keyword>
<dbReference type="InterPro" id="IPR005814">
    <property type="entry name" value="Aminotrans_3"/>
</dbReference>
<keyword evidence="2" id="KW-0614">Plasmid</keyword>
<keyword evidence="2" id="KW-0808">Transferase</keyword>
<evidence type="ECO:0000313" key="3">
    <source>
        <dbReference type="Proteomes" id="UP001623232"/>
    </source>
</evidence>
<dbReference type="EMBL" id="CP123585">
    <property type="protein sequence ID" value="WZK91219.1"/>
    <property type="molecule type" value="Genomic_DNA"/>
</dbReference>
<evidence type="ECO:0000256" key="1">
    <source>
        <dbReference type="ARBA" id="ARBA00008954"/>
    </source>
</evidence>
<dbReference type="InterPro" id="IPR015424">
    <property type="entry name" value="PyrdxlP-dep_Trfase"/>
</dbReference>
<dbReference type="SUPFAM" id="SSF53383">
    <property type="entry name" value="PLP-dependent transferases"/>
    <property type="match status" value="1"/>
</dbReference>
<name>A0ABZ2XYP0_9RHOB</name>
<comment type="similarity">
    <text evidence="1">Belongs to the class-III pyridoxal-phosphate-dependent aminotransferase family.</text>
</comment>
<proteinExistence type="inferred from homology"/>
<dbReference type="Proteomes" id="UP001623232">
    <property type="component" value="Plasmid unnamed4"/>
</dbReference>